<accession>A0A2B4S8T0</accession>
<dbReference type="GO" id="GO:0005509">
    <property type="term" value="F:calcium ion binding"/>
    <property type="evidence" value="ECO:0007669"/>
    <property type="project" value="InterPro"/>
</dbReference>
<dbReference type="AlphaFoldDB" id="A0A2B4S8T0"/>
<dbReference type="SMART" id="SM00368">
    <property type="entry name" value="LRR_RI"/>
    <property type="match status" value="8"/>
</dbReference>
<feature type="region of interest" description="Disordered" evidence="2">
    <location>
        <begin position="78"/>
        <end position="108"/>
    </location>
</feature>
<evidence type="ECO:0000313" key="4">
    <source>
        <dbReference type="EMBL" id="PFX26301.1"/>
    </source>
</evidence>
<dbReference type="InterPro" id="IPR011992">
    <property type="entry name" value="EF-hand-dom_pair"/>
</dbReference>
<comment type="caution">
    <text evidence="4">The sequence shown here is derived from an EMBL/GenBank/DDBJ whole genome shotgun (WGS) entry which is preliminary data.</text>
</comment>
<evidence type="ECO:0000259" key="3">
    <source>
        <dbReference type="PROSITE" id="PS50222"/>
    </source>
</evidence>
<evidence type="ECO:0000256" key="2">
    <source>
        <dbReference type="SAM" id="MobiDB-lite"/>
    </source>
</evidence>
<keyword evidence="5" id="KW-1185">Reference proteome</keyword>
<protein>
    <submittedName>
        <fullName evidence="4">Leucine-rich repeat-containing protein LOC400891-like</fullName>
    </submittedName>
</protein>
<dbReference type="SUPFAM" id="SSF52047">
    <property type="entry name" value="RNI-like"/>
    <property type="match status" value="1"/>
</dbReference>
<dbReference type="PROSITE" id="PS50222">
    <property type="entry name" value="EF_HAND_2"/>
    <property type="match status" value="1"/>
</dbReference>
<dbReference type="InterPro" id="IPR032675">
    <property type="entry name" value="LRR_dom_sf"/>
</dbReference>
<dbReference type="PANTHER" id="PTHR24114">
    <property type="entry name" value="LEUCINE RICH REPEAT FAMILY PROTEIN"/>
    <property type="match status" value="1"/>
</dbReference>
<gene>
    <name evidence="4" type="ORF">AWC38_SpisGene9035</name>
</gene>
<dbReference type="InterPro" id="IPR052394">
    <property type="entry name" value="LRR-containing"/>
</dbReference>
<dbReference type="PANTHER" id="PTHR24114:SF50">
    <property type="entry name" value="RNI-LIKE PROTEIN"/>
    <property type="match status" value="1"/>
</dbReference>
<reference evidence="5" key="1">
    <citation type="journal article" date="2017" name="bioRxiv">
        <title>Comparative analysis of the genomes of Stylophora pistillata and Acropora digitifera provides evidence for extensive differences between species of corals.</title>
        <authorList>
            <person name="Voolstra C.R."/>
            <person name="Li Y."/>
            <person name="Liew Y.J."/>
            <person name="Baumgarten S."/>
            <person name="Zoccola D."/>
            <person name="Flot J.-F."/>
            <person name="Tambutte S."/>
            <person name="Allemand D."/>
            <person name="Aranda M."/>
        </authorList>
    </citation>
    <scope>NUCLEOTIDE SEQUENCE [LARGE SCALE GENOMIC DNA]</scope>
</reference>
<dbReference type="InterPro" id="IPR001611">
    <property type="entry name" value="Leu-rich_rpt"/>
</dbReference>
<feature type="compositionally biased region" description="Acidic residues" evidence="2">
    <location>
        <begin position="93"/>
        <end position="107"/>
    </location>
</feature>
<dbReference type="PROSITE" id="PS00018">
    <property type="entry name" value="EF_HAND_1"/>
    <property type="match status" value="1"/>
</dbReference>
<dbReference type="Pfam" id="PF13516">
    <property type="entry name" value="LRR_6"/>
    <property type="match status" value="6"/>
</dbReference>
<dbReference type="EMBL" id="LSMT01000129">
    <property type="protein sequence ID" value="PFX26301.1"/>
    <property type="molecule type" value="Genomic_DNA"/>
</dbReference>
<keyword evidence="1" id="KW-0106">Calcium</keyword>
<dbReference type="InterPro" id="IPR018247">
    <property type="entry name" value="EF_Hand_1_Ca_BS"/>
</dbReference>
<organism evidence="4 5">
    <name type="scientific">Stylophora pistillata</name>
    <name type="common">Smooth cauliflower coral</name>
    <dbReference type="NCBI Taxonomy" id="50429"/>
    <lineage>
        <taxon>Eukaryota</taxon>
        <taxon>Metazoa</taxon>
        <taxon>Cnidaria</taxon>
        <taxon>Anthozoa</taxon>
        <taxon>Hexacorallia</taxon>
        <taxon>Scleractinia</taxon>
        <taxon>Astrocoeniina</taxon>
        <taxon>Pocilloporidae</taxon>
        <taxon>Stylophora</taxon>
    </lineage>
</organism>
<dbReference type="OrthoDB" id="120976at2759"/>
<evidence type="ECO:0000313" key="5">
    <source>
        <dbReference type="Proteomes" id="UP000225706"/>
    </source>
</evidence>
<proteinExistence type="predicted"/>
<feature type="domain" description="EF-hand" evidence="3">
    <location>
        <begin position="487"/>
        <end position="519"/>
    </location>
</feature>
<dbReference type="Proteomes" id="UP000225706">
    <property type="component" value="Unassembled WGS sequence"/>
</dbReference>
<dbReference type="Gene3D" id="1.10.238.10">
    <property type="entry name" value="EF-hand"/>
    <property type="match status" value="1"/>
</dbReference>
<name>A0A2B4S8T0_STYPI</name>
<dbReference type="Gene3D" id="3.80.10.10">
    <property type="entry name" value="Ribonuclease Inhibitor"/>
    <property type="match status" value="2"/>
</dbReference>
<dbReference type="InterPro" id="IPR002048">
    <property type="entry name" value="EF_hand_dom"/>
</dbReference>
<sequence>MILRTWNKHIVYTSVSRRVFDKQRLLEEANMPRGHSVGDAHSNNRARSLRSACSRASSTIKQVDSTLALVRSDERVLEEDETQSFTSSHWDTDLEDDDFSDSEGDEVTPDKETYLNLCDSLGVIPVTRFGNEIGHEEIKINHRFLREMGTKAIASVLLGNKTTSKLHIASNELNIKGGIYMGQLLSKNRALTELNLADNNIRREAIAAIAEALPSNTVIRKLDLSGNGLGDKDAELLAEGIENNRSLHCLKLSYNKFSEESGVSLGTALTYNNSLLELNLSWNHIRRRGAEAISKSLRYNNSLEKLDLSWNGFDDNGTAELGESLKRNSALRELNLSHNRISDEGIKNIAKGLEGSESLEVLILNHNLIFNACQGINKLLEMLYKNGAPALKILAILDVKLDHDCETLLAKVLENRSGLTVHHGCKKSDCFVSKKRETNPFDFLKIYLDKNKIHASDLFKRLDPDCQFRDSLSRVEFVDGMKRLKVMSDFYLDKLVELLDEDGDGEIDYSEFVKMPQSM</sequence>
<dbReference type="SUPFAM" id="SSF47473">
    <property type="entry name" value="EF-hand"/>
    <property type="match status" value="1"/>
</dbReference>
<evidence type="ECO:0000256" key="1">
    <source>
        <dbReference type="ARBA" id="ARBA00022837"/>
    </source>
</evidence>